<evidence type="ECO:0000256" key="5">
    <source>
        <dbReference type="PROSITE-ProRule" id="PRU01087"/>
    </source>
</evidence>
<dbReference type="AlphaFoldDB" id="A0A0E0KGT5"/>
<evidence type="ECO:0000313" key="9">
    <source>
        <dbReference type="Proteomes" id="UP000026962"/>
    </source>
</evidence>
<evidence type="ECO:0000256" key="3">
    <source>
        <dbReference type="ARBA" id="ARBA00022989"/>
    </source>
</evidence>
<keyword evidence="3 5" id="KW-1133">Transmembrane helix</keyword>
<evidence type="ECO:0000256" key="6">
    <source>
        <dbReference type="SAM" id="Phobius"/>
    </source>
</evidence>
<dbReference type="InterPro" id="IPR051987">
    <property type="entry name" value="Sigma-2_receptor-like"/>
</dbReference>
<feature type="transmembrane region" description="Helical" evidence="6">
    <location>
        <begin position="169"/>
        <end position="190"/>
    </location>
</feature>
<evidence type="ECO:0000256" key="1">
    <source>
        <dbReference type="ARBA" id="ARBA00004141"/>
    </source>
</evidence>
<dbReference type="PANTHER" id="PTHR31204">
    <property type="entry name" value="SIGMA INTRACELLULAR RECEPTOR 2"/>
    <property type="match status" value="1"/>
</dbReference>
<dbReference type="HOGENOM" id="CLU_086812_0_0_1"/>
<evidence type="ECO:0000256" key="2">
    <source>
        <dbReference type="ARBA" id="ARBA00022692"/>
    </source>
</evidence>
<dbReference type="STRING" id="4537.A0A0E0KGT5"/>
<dbReference type="Gramene" id="OPUNC03G25130.1">
    <property type="protein sequence ID" value="OPUNC03G25130.1"/>
    <property type="gene ID" value="OPUNC03G25130"/>
</dbReference>
<dbReference type="EnsemblPlants" id="OPUNC03G25130.1">
    <property type="protein sequence ID" value="OPUNC03G25130.1"/>
    <property type="gene ID" value="OPUNC03G25130"/>
</dbReference>
<accession>A0A0E0KGT5</accession>
<dbReference type="PANTHER" id="PTHR31204:SF4">
    <property type="entry name" value="EXPRESSED PROTEIN"/>
    <property type="match status" value="1"/>
</dbReference>
<dbReference type="PROSITE" id="PS51751">
    <property type="entry name" value="EXPERA"/>
    <property type="match status" value="1"/>
</dbReference>
<evidence type="ECO:0000313" key="8">
    <source>
        <dbReference type="EnsemblPlants" id="OPUNC03G25130.1"/>
    </source>
</evidence>
<protein>
    <recommendedName>
        <fullName evidence="7">EXPERA domain-containing protein</fullName>
    </recommendedName>
</protein>
<comment type="subcellular location">
    <subcellularLocation>
        <location evidence="1">Membrane</location>
        <topology evidence="1">Multi-pass membrane protein</topology>
    </subcellularLocation>
</comment>
<name>A0A0E0KGT5_ORYPU</name>
<feature type="transmembrane region" description="Helical" evidence="6">
    <location>
        <begin position="202"/>
        <end position="222"/>
    </location>
</feature>
<reference evidence="8" key="1">
    <citation type="submission" date="2015-04" db="UniProtKB">
        <authorList>
            <consortium name="EnsemblPlants"/>
        </authorList>
    </citation>
    <scope>IDENTIFICATION</scope>
</reference>
<feature type="transmembrane region" description="Helical" evidence="6">
    <location>
        <begin position="141"/>
        <end position="162"/>
    </location>
</feature>
<dbReference type="Proteomes" id="UP000026962">
    <property type="component" value="Chromosome 3"/>
</dbReference>
<dbReference type="GO" id="GO:0005783">
    <property type="term" value="C:endoplasmic reticulum"/>
    <property type="evidence" value="ECO:0007669"/>
    <property type="project" value="TreeGrafter"/>
</dbReference>
<feature type="domain" description="EXPERA" evidence="7">
    <location>
        <begin position="8"/>
        <end position="148"/>
    </location>
</feature>
<keyword evidence="2 5" id="KW-0812">Transmembrane</keyword>
<dbReference type="GO" id="GO:0016020">
    <property type="term" value="C:membrane"/>
    <property type="evidence" value="ECO:0007669"/>
    <property type="project" value="UniProtKB-SubCell"/>
</dbReference>
<sequence>MGFVSAAADAVVALLSLTMAVAALLFDSQVVLPRGLYPASLVDIQRWFVAEFGHYLVADPPHFFRGLVWLDLAFWPVCVANLYGILARRPWAAATSIMAGVYMLTYMVVLPRGLYPASLVDIQRWFVAEFGHYLVADPPHFFRGLVWLDLAFWPVCVANLYGILARRPWAAATSIMAGVYMLTYMSAIFGEMLGSGRTTPKLIQLYVPFALAAVTAVLRGFCSCSAQATAVASHAPTARINKVIAVALERDLEDEMDQPHYVVAVLNAKASGVTWVLLAT</sequence>
<evidence type="ECO:0000256" key="4">
    <source>
        <dbReference type="ARBA" id="ARBA00023136"/>
    </source>
</evidence>
<keyword evidence="4 5" id="KW-0472">Membrane</keyword>
<feature type="transmembrane region" description="Helical" evidence="6">
    <location>
        <begin position="91"/>
        <end position="109"/>
    </location>
</feature>
<evidence type="ECO:0000259" key="7">
    <source>
        <dbReference type="PROSITE" id="PS51751"/>
    </source>
</evidence>
<dbReference type="eggNOG" id="ENOG502RZ62">
    <property type="taxonomic scope" value="Eukaryota"/>
</dbReference>
<keyword evidence="9" id="KW-1185">Reference proteome</keyword>
<proteinExistence type="predicted"/>
<dbReference type="InterPro" id="IPR033118">
    <property type="entry name" value="EXPERA"/>
</dbReference>
<feature type="transmembrane region" description="Helical" evidence="6">
    <location>
        <begin position="63"/>
        <end position="84"/>
    </location>
</feature>
<organism evidence="8">
    <name type="scientific">Oryza punctata</name>
    <name type="common">Red rice</name>
    <dbReference type="NCBI Taxonomy" id="4537"/>
    <lineage>
        <taxon>Eukaryota</taxon>
        <taxon>Viridiplantae</taxon>
        <taxon>Streptophyta</taxon>
        <taxon>Embryophyta</taxon>
        <taxon>Tracheophyta</taxon>
        <taxon>Spermatophyta</taxon>
        <taxon>Magnoliopsida</taxon>
        <taxon>Liliopsida</taxon>
        <taxon>Poales</taxon>
        <taxon>Poaceae</taxon>
        <taxon>BOP clade</taxon>
        <taxon>Oryzoideae</taxon>
        <taxon>Oryzeae</taxon>
        <taxon>Oryzinae</taxon>
        <taxon>Oryza</taxon>
    </lineage>
</organism>
<reference evidence="8" key="2">
    <citation type="submission" date="2018-05" db="EMBL/GenBank/DDBJ databases">
        <title>OpunRS2 (Oryza punctata Reference Sequence Version 2).</title>
        <authorList>
            <person name="Zhang J."/>
            <person name="Kudrna D."/>
            <person name="Lee S."/>
            <person name="Talag J."/>
            <person name="Welchert J."/>
            <person name="Wing R.A."/>
        </authorList>
    </citation>
    <scope>NUCLEOTIDE SEQUENCE [LARGE SCALE GENOMIC DNA]</scope>
</reference>